<name>A0A0D7BWR6_9AGAR</name>
<evidence type="ECO:0000313" key="2">
    <source>
        <dbReference type="Proteomes" id="UP000054007"/>
    </source>
</evidence>
<dbReference type="Proteomes" id="UP000054007">
    <property type="component" value="Unassembled WGS sequence"/>
</dbReference>
<protein>
    <submittedName>
        <fullName evidence="1">Uncharacterized protein</fullName>
    </submittedName>
</protein>
<gene>
    <name evidence="1" type="ORF">CYLTODRAFT_92892</name>
</gene>
<sequence>MTAIPPSTHCTSRCLSLSTCYGHCMHACYIYILVCTGKRAGISYSLRIPLQQNQRLLQLKSKLFLFCLYILPLNDRTSTTTTSALRSPLLPASLTFQDSNERADSSITAVGPTHVTMPKTI</sequence>
<keyword evidence="2" id="KW-1185">Reference proteome</keyword>
<dbReference type="AlphaFoldDB" id="A0A0D7BWR6"/>
<organism evidence="1 2">
    <name type="scientific">Cylindrobasidium torrendii FP15055 ss-10</name>
    <dbReference type="NCBI Taxonomy" id="1314674"/>
    <lineage>
        <taxon>Eukaryota</taxon>
        <taxon>Fungi</taxon>
        <taxon>Dikarya</taxon>
        <taxon>Basidiomycota</taxon>
        <taxon>Agaricomycotina</taxon>
        <taxon>Agaricomycetes</taxon>
        <taxon>Agaricomycetidae</taxon>
        <taxon>Agaricales</taxon>
        <taxon>Marasmiineae</taxon>
        <taxon>Physalacriaceae</taxon>
        <taxon>Cylindrobasidium</taxon>
    </lineage>
</organism>
<accession>A0A0D7BWR6</accession>
<proteinExistence type="predicted"/>
<evidence type="ECO:0000313" key="1">
    <source>
        <dbReference type="EMBL" id="KIY74091.1"/>
    </source>
</evidence>
<dbReference type="EMBL" id="KN880432">
    <property type="protein sequence ID" value="KIY74091.1"/>
    <property type="molecule type" value="Genomic_DNA"/>
</dbReference>
<reference evidence="1 2" key="1">
    <citation type="journal article" date="2015" name="Fungal Genet. Biol.">
        <title>Evolution of novel wood decay mechanisms in Agaricales revealed by the genome sequences of Fistulina hepatica and Cylindrobasidium torrendii.</title>
        <authorList>
            <person name="Floudas D."/>
            <person name="Held B.W."/>
            <person name="Riley R."/>
            <person name="Nagy L.G."/>
            <person name="Koehler G."/>
            <person name="Ransdell A.S."/>
            <person name="Younus H."/>
            <person name="Chow J."/>
            <person name="Chiniquy J."/>
            <person name="Lipzen A."/>
            <person name="Tritt A."/>
            <person name="Sun H."/>
            <person name="Haridas S."/>
            <person name="LaButti K."/>
            <person name="Ohm R.A."/>
            <person name="Kues U."/>
            <person name="Blanchette R.A."/>
            <person name="Grigoriev I.V."/>
            <person name="Minto R.E."/>
            <person name="Hibbett D.S."/>
        </authorList>
    </citation>
    <scope>NUCLEOTIDE SEQUENCE [LARGE SCALE GENOMIC DNA]</scope>
    <source>
        <strain evidence="1 2">FP15055 ss-10</strain>
    </source>
</reference>